<keyword evidence="3 6" id="KW-1133">Transmembrane helix</keyword>
<evidence type="ECO:0000256" key="4">
    <source>
        <dbReference type="ARBA" id="ARBA00023136"/>
    </source>
</evidence>
<dbReference type="PANTHER" id="PTHR22950">
    <property type="entry name" value="AMINO ACID TRANSPORTER"/>
    <property type="match status" value="1"/>
</dbReference>
<evidence type="ECO:0000259" key="7">
    <source>
        <dbReference type="Pfam" id="PF01490"/>
    </source>
</evidence>
<evidence type="ECO:0000256" key="2">
    <source>
        <dbReference type="ARBA" id="ARBA00022692"/>
    </source>
</evidence>
<feature type="transmembrane region" description="Helical" evidence="6">
    <location>
        <begin position="645"/>
        <end position="668"/>
    </location>
</feature>
<gene>
    <name evidence="8" type="ORF">ENUP19_0004G0054</name>
</gene>
<keyword evidence="9" id="KW-1185">Reference proteome</keyword>
<feature type="transmembrane region" description="Helical" evidence="6">
    <location>
        <begin position="126"/>
        <end position="149"/>
    </location>
</feature>
<name>A0ABQ0D7K0_9EUKA</name>
<feature type="transmembrane region" description="Helical" evidence="6">
    <location>
        <begin position="263"/>
        <end position="282"/>
    </location>
</feature>
<accession>A0ABQ0D7K0</accession>
<dbReference type="InterPro" id="IPR013057">
    <property type="entry name" value="AA_transpt_TM"/>
</dbReference>
<dbReference type="Pfam" id="PF01490">
    <property type="entry name" value="Aa_trans"/>
    <property type="match status" value="1"/>
</dbReference>
<dbReference type="Proteomes" id="UP001628156">
    <property type="component" value="Unassembled WGS sequence"/>
</dbReference>
<evidence type="ECO:0000313" key="9">
    <source>
        <dbReference type="Proteomes" id="UP001628156"/>
    </source>
</evidence>
<organism evidence="8 9">
    <name type="scientific">Entamoeba nuttalli</name>
    <dbReference type="NCBI Taxonomy" id="412467"/>
    <lineage>
        <taxon>Eukaryota</taxon>
        <taxon>Amoebozoa</taxon>
        <taxon>Evosea</taxon>
        <taxon>Archamoebae</taxon>
        <taxon>Mastigamoebida</taxon>
        <taxon>Entamoebidae</taxon>
        <taxon>Entamoeba</taxon>
    </lineage>
</organism>
<sequence length="674" mass="75288">MSTHNNEIEMINQDTNISNNETSQNKNENSNNDIQQHPSVTMTVLTSSTPQIEPNNEIIRSPVKTPQSNLAVNEKSSLKNDKKLSNNNAIEDTVAKNFEELLYEEKEYHRTPSGQSKRTKKTWGKIGVTSLQLGFSLVGSLIGSGILSLAQTCYKMGLVGYTIWIILTIIYFCLTWTYFNKAIYLTGASTLGELLSLIFGNFFAIIVDICNTLFFICVLMCDQVIATQYIFGIIQETTSRDQWNNTLDQCYGNPQRTAGIACGWHYIILYLVAVCLNLPLIIPKSVKFLSKISVLTLVAAIITTASIIIKLIYAAATGKSSNGSDANFPTFDGKWWPQSFMSFFTMAPFISANFQVHSCLPPLYVGTRGLSKKNKLVALQGGSYFSIITCSLFYLLVAVCGDLSFDKVSSNVLNDFANSGRSEIDWVILICRALMTVVVCIAYPVIMFPTCAGILRYIPKQWKFMTIWNGRLSILVIRICLLCLTTLAASFITNIGVIFSIGAAIFSIFVVYIGPMSIMMLWPRMEKLGDPNFRKLSVIENVLYNRKVEGNQMFTYRDIETAFAENEAQKNEGIADVVVTINTNETTGQQVIELNDIKEQKEQPTNQNSYQLAVTMDGESGDEDLSYLQKQWIKLPDAHIPWYRYLLFTIAMACCVVLCILSIVGTIIETVTSS</sequence>
<proteinExistence type="predicted"/>
<protein>
    <recommendedName>
        <fullName evidence="7">Amino acid transporter transmembrane domain-containing protein</fullName>
    </recommendedName>
</protein>
<reference evidence="8 9" key="1">
    <citation type="journal article" date="2019" name="PLoS Negl. Trop. Dis.">
        <title>Whole genome sequencing of Entamoeba nuttalli reveals mammalian host-related molecular signatures and a novel octapeptide-repeat surface protein.</title>
        <authorList>
            <person name="Tanaka M."/>
            <person name="Makiuchi T."/>
            <person name="Komiyama T."/>
            <person name="Shiina T."/>
            <person name="Osaki K."/>
            <person name="Tachibana H."/>
        </authorList>
    </citation>
    <scope>NUCLEOTIDE SEQUENCE [LARGE SCALE GENOMIC DNA]</scope>
    <source>
        <strain evidence="8 9">P19-061405</strain>
    </source>
</reference>
<evidence type="ECO:0000256" key="6">
    <source>
        <dbReference type="SAM" id="Phobius"/>
    </source>
</evidence>
<feature type="transmembrane region" description="Helical" evidence="6">
    <location>
        <begin position="376"/>
        <end position="397"/>
    </location>
</feature>
<feature type="domain" description="Amino acid transporter transmembrane" evidence="7">
    <location>
        <begin position="130"/>
        <end position="520"/>
    </location>
</feature>
<comment type="subcellular location">
    <subcellularLocation>
        <location evidence="1">Membrane</location>
        <topology evidence="1">Multi-pass membrane protein</topology>
    </subcellularLocation>
</comment>
<feature type="compositionally biased region" description="Polar residues" evidence="5">
    <location>
        <begin position="12"/>
        <end position="36"/>
    </location>
</feature>
<feature type="transmembrane region" description="Helical" evidence="6">
    <location>
        <begin position="161"/>
        <end position="179"/>
    </location>
</feature>
<evidence type="ECO:0000256" key="5">
    <source>
        <dbReference type="SAM" id="MobiDB-lite"/>
    </source>
</evidence>
<evidence type="ECO:0000256" key="1">
    <source>
        <dbReference type="ARBA" id="ARBA00004141"/>
    </source>
</evidence>
<dbReference type="EMBL" id="BAAFRS010000004">
    <property type="protein sequence ID" value="GAB1218825.1"/>
    <property type="molecule type" value="Genomic_DNA"/>
</dbReference>
<feature type="transmembrane region" description="Helical" evidence="6">
    <location>
        <begin position="426"/>
        <end position="451"/>
    </location>
</feature>
<dbReference type="PANTHER" id="PTHR22950:SF702">
    <property type="entry name" value="AMINO ACID TRANSPORTER PROTEIN"/>
    <property type="match status" value="1"/>
</dbReference>
<evidence type="ECO:0000313" key="8">
    <source>
        <dbReference type="EMBL" id="GAB1218825.1"/>
    </source>
</evidence>
<feature type="transmembrane region" description="Helical" evidence="6">
    <location>
        <begin position="498"/>
        <end position="522"/>
    </location>
</feature>
<keyword evidence="4 6" id="KW-0472">Membrane</keyword>
<evidence type="ECO:0000256" key="3">
    <source>
        <dbReference type="ARBA" id="ARBA00022989"/>
    </source>
</evidence>
<feature type="transmembrane region" description="Helical" evidence="6">
    <location>
        <begin position="191"/>
        <end position="216"/>
    </location>
</feature>
<keyword evidence="2 6" id="KW-0812">Transmembrane</keyword>
<feature type="transmembrane region" description="Helical" evidence="6">
    <location>
        <begin position="294"/>
        <end position="315"/>
    </location>
</feature>
<comment type="caution">
    <text evidence="8">The sequence shown here is derived from an EMBL/GenBank/DDBJ whole genome shotgun (WGS) entry which is preliminary data.</text>
</comment>
<feature type="region of interest" description="Disordered" evidence="5">
    <location>
        <begin position="1"/>
        <end position="36"/>
    </location>
</feature>
<feature type="transmembrane region" description="Helical" evidence="6">
    <location>
        <begin position="472"/>
        <end position="492"/>
    </location>
</feature>